<dbReference type="AlphaFoldDB" id="A0A918JX54"/>
<dbReference type="Gene3D" id="3.90.550.10">
    <property type="entry name" value="Spore Coat Polysaccharide Biosynthesis Protein SpsA, Chain A"/>
    <property type="match status" value="1"/>
</dbReference>
<dbReference type="InterPro" id="IPR029044">
    <property type="entry name" value="Nucleotide-diphossugar_trans"/>
</dbReference>
<keyword evidence="3" id="KW-1185">Reference proteome</keyword>
<dbReference type="CDD" id="cd04182">
    <property type="entry name" value="GT_2_like_f"/>
    <property type="match status" value="1"/>
</dbReference>
<dbReference type="GO" id="GO:0016779">
    <property type="term" value="F:nucleotidyltransferase activity"/>
    <property type="evidence" value="ECO:0007669"/>
    <property type="project" value="UniProtKB-ARBA"/>
</dbReference>
<dbReference type="Pfam" id="PF12804">
    <property type="entry name" value="NTP_transf_3"/>
    <property type="match status" value="1"/>
</dbReference>
<feature type="domain" description="MobA-like NTP transferase" evidence="1">
    <location>
        <begin position="12"/>
        <end position="174"/>
    </location>
</feature>
<sequence length="209" mass="23415">MQLQSNPKIAILILAAGASSRMGSPKQLLPWKKTTLIGHSIEQAITLQQASVYVVLGANYKLIYNEIRHFPVTVIHNTNWQSGIGSSINFGIKEIVEKDNLLYDAVLISLIDQPLIDRQHLDRLIAEYKQNTDFFVATGLKNRVGVPAIIPSSHFNDLLHLQEDFGARYIIKQNRNKVRVVSALDKAVDIDTKEEYEALLKVISGDDNP</sequence>
<dbReference type="PANTHER" id="PTHR43777:SF1">
    <property type="entry name" value="MOLYBDENUM COFACTOR CYTIDYLYLTRANSFERASE"/>
    <property type="match status" value="1"/>
</dbReference>
<protein>
    <submittedName>
        <fullName evidence="2">4-diphosphocytidyl-2C-methyl-D-erythritol kinase</fullName>
    </submittedName>
</protein>
<evidence type="ECO:0000313" key="3">
    <source>
        <dbReference type="Proteomes" id="UP000601108"/>
    </source>
</evidence>
<comment type="caution">
    <text evidence="2">The sequence shown here is derived from an EMBL/GenBank/DDBJ whole genome shotgun (WGS) entry which is preliminary data.</text>
</comment>
<proteinExistence type="predicted"/>
<dbReference type="InterPro" id="IPR025877">
    <property type="entry name" value="MobA-like_NTP_Trfase"/>
</dbReference>
<dbReference type="EMBL" id="BMWS01000009">
    <property type="protein sequence ID" value="GGX15809.1"/>
    <property type="molecule type" value="Genomic_DNA"/>
</dbReference>
<name>A0A918JX54_9FLAO</name>
<keyword evidence="2" id="KW-0418">Kinase</keyword>
<keyword evidence="2" id="KW-0808">Transferase</keyword>
<evidence type="ECO:0000313" key="2">
    <source>
        <dbReference type="EMBL" id="GGX15809.1"/>
    </source>
</evidence>
<reference evidence="2 3" key="1">
    <citation type="journal article" date="2014" name="Int. J. Syst. Evol. Microbiol.">
        <title>Complete genome sequence of Corynebacterium casei LMG S-19264T (=DSM 44701T), isolated from a smear-ripened cheese.</title>
        <authorList>
            <consortium name="US DOE Joint Genome Institute (JGI-PGF)"/>
            <person name="Walter F."/>
            <person name="Albersmeier A."/>
            <person name="Kalinowski J."/>
            <person name="Ruckert C."/>
        </authorList>
    </citation>
    <scope>NUCLEOTIDE SEQUENCE [LARGE SCALE GENOMIC DNA]</scope>
    <source>
        <strain evidence="2 3">KCTC 12285</strain>
    </source>
</reference>
<dbReference type="Proteomes" id="UP000601108">
    <property type="component" value="Unassembled WGS sequence"/>
</dbReference>
<dbReference type="RefSeq" id="WP_051316765.1">
    <property type="nucleotide sequence ID" value="NZ_BMWS01000009.1"/>
</dbReference>
<gene>
    <name evidence="2" type="ORF">GCM10007384_16690</name>
</gene>
<dbReference type="SUPFAM" id="SSF53448">
    <property type="entry name" value="Nucleotide-diphospho-sugar transferases"/>
    <property type="match status" value="1"/>
</dbReference>
<organism evidence="2 3">
    <name type="scientific">Aquimarina muelleri</name>
    <dbReference type="NCBI Taxonomy" id="279356"/>
    <lineage>
        <taxon>Bacteria</taxon>
        <taxon>Pseudomonadati</taxon>
        <taxon>Bacteroidota</taxon>
        <taxon>Flavobacteriia</taxon>
        <taxon>Flavobacteriales</taxon>
        <taxon>Flavobacteriaceae</taxon>
        <taxon>Aquimarina</taxon>
    </lineage>
</organism>
<dbReference type="GO" id="GO:0016301">
    <property type="term" value="F:kinase activity"/>
    <property type="evidence" value="ECO:0007669"/>
    <property type="project" value="UniProtKB-KW"/>
</dbReference>
<evidence type="ECO:0000259" key="1">
    <source>
        <dbReference type="Pfam" id="PF12804"/>
    </source>
</evidence>
<accession>A0A918JX54</accession>
<dbReference type="PANTHER" id="PTHR43777">
    <property type="entry name" value="MOLYBDENUM COFACTOR CYTIDYLYLTRANSFERASE"/>
    <property type="match status" value="1"/>
</dbReference>